<dbReference type="EMBL" id="CP032482">
    <property type="protein sequence ID" value="AYD45311.1"/>
    <property type="molecule type" value="Genomic_DNA"/>
</dbReference>
<reference evidence="1 2" key="1">
    <citation type="submission" date="2018-09" db="EMBL/GenBank/DDBJ databases">
        <title>Yersinia kristensenii subsp. rochesterensis subsp. nov., Isolated from Human Feces.</title>
        <authorList>
            <person name="Cunningham S.A."/>
            <person name="Jeraldo P."/>
            <person name="Patel R."/>
        </authorList>
    </citation>
    <scope>NUCLEOTIDE SEQUENCE [LARGE SCALE GENOMIC DNA]</scope>
    <source>
        <strain evidence="1 2">ATCC BAA-2637</strain>
    </source>
</reference>
<gene>
    <name evidence="1" type="ORF">DXZ79_17410</name>
</gene>
<sequence length="148" mass="17418">MSSDDFYNKIDQSIFKSNSAEESRKELVAQRREYLKEIILRLIPIVKEHEKELVERNINVKVESSDRYITFKLKYGNGGYDDLFFGEGKNFDGTFCFLKYFTGDKGGSYESTDGFHYTENNWNDEVYVKKLEAHIKDFVNYSERHGGF</sequence>
<dbReference type="Proteomes" id="UP000265864">
    <property type="component" value="Chromosome"/>
</dbReference>
<name>A0A8D4N6X2_9GAMM</name>
<evidence type="ECO:0000313" key="1">
    <source>
        <dbReference type="EMBL" id="AYD45311.1"/>
    </source>
</evidence>
<accession>A0A8D4N6X2</accession>
<organism evidence="1 2">
    <name type="scientific">Yersinia rochesterensis</name>
    <dbReference type="NCBI Taxonomy" id="1604335"/>
    <lineage>
        <taxon>Bacteria</taxon>
        <taxon>Pseudomonadati</taxon>
        <taxon>Pseudomonadota</taxon>
        <taxon>Gammaproteobacteria</taxon>
        <taxon>Enterobacterales</taxon>
        <taxon>Yersiniaceae</taxon>
        <taxon>Yersinia</taxon>
    </lineage>
</organism>
<dbReference type="GeneID" id="82552517"/>
<dbReference type="AlphaFoldDB" id="A0A8D4N6X2"/>
<protein>
    <submittedName>
        <fullName evidence="1">Uncharacterized protein</fullName>
    </submittedName>
</protein>
<proteinExistence type="predicted"/>
<dbReference type="RefSeq" id="WP_120011494.1">
    <property type="nucleotide sequence ID" value="NZ_CP032482.1"/>
</dbReference>
<evidence type="ECO:0000313" key="2">
    <source>
        <dbReference type="Proteomes" id="UP000265864"/>
    </source>
</evidence>